<proteinExistence type="predicted"/>
<name>A0A5C4S5E9_CHLTI</name>
<organism evidence="1 2">
    <name type="scientific">Chlorobaculum thiosulfatiphilum</name>
    <name type="common">Chlorobium limicola f.sp. thiosulfatophilum</name>
    <dbReference type="NCBI Taxonomy" id="115852"/>
    <lineage>
        <taxon>Bacteria</taxon>
        <taxon>Pseudomonadati</taxon>
        <taxon>Chlorobiota</taxon>
        <taxon>Chlorobiia</taxon>
        <taxon>Chlorobiales</taxon>
        <taxon>Chlorobiaceae</taxon>
        <taxon>Chlorobaculum</taxon>
    </lineage>
</organism>
<evidence type="ECO:0000313" key="1">
    <source>
        <dbReference type="EMBL" id="TNJ38448.1"/>
    </source>
</evidence>
<dbReference type="Proteomes" id="UP000308271">
    <property type="component" value="Unassembled WGS sequence"/>
</dbReference>
<evidence type="ECO:0000313" key="2">
    <source>
        <dbReference type="Proteomes" id="UP000308271"/>
    </source>
</evidence>
<keyword evidence="2" id="KW-1185">Reference proteome</keyword>
<protein>
    <submittedName>
        <fullName evidence="1">Uncharacterized protein</fullName>
    </submittedName>
</protein>
<dbReference type="RefSeq" id="WP_139457282.1">
    <property type="nucleotide sequence ID" value="NZ_VDCH01000019.1"/>
</dbReference>
<accession>A0A5C4S5E9</accession>
<comment type="caution">
    <text evidence="1">The sequence shown here is derived from an EMBL/GenBank/DDBJ whole genome shotgun (WGS) entry which is preliminary data.</text>
</comment>
<dbReference type="EMBL" id="VDCH01000019">
    <property type="protein sequence ID" value="TNJ38448.1"/>
    <property type="molecule type" value="Genomic_DNA"/>
</dbReference>
<gene>
    <name evidence="1" type="ORF">FGF66_08810</name>
</gene>
<dbReference type="AlphaFoldDB" id="A0A5C4S5E9"/>
<reference evidence="1 2" key="1">
    <citation type="submission" date="2019-05" db="EMBL/GenBank/DDBJ databases">
        <title>Draft Whole-Genome sequence of the green sulfur bacterium Chlorobaculum thiosulfatiphilum DSM 249.</title>
        <authorList>
            <person name="Meyer T.E."/>
            <person name="Kyndt J.A."/>
        </authorList>
    </citation>
    <scope>NUCLEOTIDE SEQUENCE [LARGE SCALE GENOMIC DNA]</scope>
    <source>
        <strain evidence="1 2">DSM 249</strain>
    </source>
</reference>
<sequence length="81" mass="8715">MLAIVLFHVTEGLHLHGEDAAWQSGDVLLGVSGIASGIVSRCRSNSAIQDRRRNGFALSLLPVPDFAEVQSAKIIKAFSLR</sequence>